<dbReference type="Proteomes" id="UP000005204">
    <property type="component" value="Unassembled WGS sequence"/>
</dbReference>
<accession>A0A8R2C559</accession>
<protein>
    <submittedName>
        <fullName evidence="1">Uncharacterized protein</fullName>
    </submittedName>
</protein>
<proteinExistence type="predicted"/>
<organism evidence="1 2">
    <name type="scientific">Bombyx mori</name>
    <name type="common">Silk moth</name>
    <dbReference type="NCBI Taxonomy" id="7091"/>
    <lineage>
        <taxon>Eukaryota</taxon>
        <taxon>Metazoa</taxon>
        <taxon>Ecdysozoa</taxon>
        <taxon>Arthropoda</taxon>
        <taxon>Hexapoda</taxon>
        <taxon>Insecta</taxon>
        <taxon>Pterygota</taxon>
        <taxon>Neoptera</taxon>
        <taxon>Endopterygota</taxon>
        <taxon>Lepidoptera</taxon>
        <taxon>Glossata</taxon>
        <taxon>Ditrysia</taxon>
        <taxon>Bombycoidea</taxon>
        <taxon>Bombycidae</taxon>
        <taxon>Bombycinae</taxon>
        <taxon>Bombyx</taxon>
    </lineage>
</organism>
<evidence type="ECO:0000313" key="2">
    <source>
        <dbReference type="Proteomes" id="UP000005204"/>
    </source>
</evidence>
<dbReference type="AlphaFoldDB" id="A0A8R2C559"/>
<evidence type="ECO:0000313" key="1">
    <source>
        <dbReference type="EnsemblMetazoa" id="XP_012544438.1"/>
    </source>
</evidence>
<dbReference type="EnsemblMetazoa" id="XM_012688984.3">
    <property type="protein sequence ID" value="XP_012544438.1"/>
    <property type="gene ID" value="LOC105841395"/>
</dbReference>
<reference evidence="2" key="1">
    <citation type="journal article" date="2008" name="Insect Biochem. Mol. Biol.">
        <title>The genome of a lepidopteran model insect, the silkworm Bombyx mori.</title>
        <authorList>
            <consortium name="International Silkworm Genome Consortium"/>
        </authorList>
    </citation>
    <scope>NUCLEOTIDE SEQUENCE [LARGE SCALE GENOMIC DNA]</scope>
    <source>
        <strain evidence="2">p50T</strain>
    </source>
</reference>
<name>A0A8R2C559_BOMMO</name>
<reference evidence="1" key="2">
    <citation type="submission" date="2022-06" db="UniProtKB">
        <authorList>
            <consortium name="EnsemblMetazoa"/>
        </authorList>
    </citation>
    <scope>IDENTIFICATION</scope>
    <source>
        <strain evidence="1">p50T (Dazao)</strain>
    </source>
</reference>
<keyword evidence="2" id="KW-1185">Reference proteome</keyword>
<sequence>MLKCHSTFDCQCLLLSSAPCVLLWFYCDTSEFYALNMPKAIKSDARSIMLKVKSFFEEEAGLQAPIIPFNQVCKRISATTGVTVVKF</sequence>